<dbReference type="Gene3D" id="3.40.50.300">
    <property type="entry name" value="P-loop containing nucleotide triphosphate hydrolases"/>
    <property type="match status" value="1"/>
</dbReference>
<evidence type="ECO:0000313" key="4">
    <source>
        <dbReference type="Proteomes" id="UP001605036"/>
    </source>
</evidence>
<gene>
    <name evidence="3" type="ORF">R1flu_021207</name>
</gene>
<name>A0ABD1ZS51_9MARC</name>
<dbReference type="InterPro" id="IPR035897">
    <property type="entry name" value="Toll_tir_struct_dom_sf"/>
</dbReference>
<feature type="domain" description="TIR" evidence="2">
    <location>
        <begin position="23"/>
        <end position="142"/>
    </location>
</feature>
<evidence type="ECO:0000259" key="2">
    <source>
        <dbReference type="PROSITE" id="PS50104"/>
    </source>
</evidence>
<dbReference type="Pfam" id="PF25895">
    <property type="entry name" value="WHD_plant_disease"/>
    <property type="match status" value="1"/>
</dbReference>
<dbReference type="InterPro" id="IPR000157">
    <property type="entry name" value="TIR_dom"/>
</dbReference>
<evidence type="ECO:0000256" key="1">
    <source>
        <dbReference type="SAM" id="MobiDB-lite"/>
    </source>
</evidence>
<comment type="caution">
    <text evidence="3">The sequence shown here is derived from an EMBL/GenBank/DDBJ whole genome shotgun (WGS) entry which is preliminary data.</text>
</comment>
<dbReference type="PANTHER" id="PTHR32472:SF11">
    <property type="entry name" value="DISEASE RESISTANCE PROTEIN (TIR-NBS CLASS)"/>
    <property type="match status" value="1"/>
</dbReference>
<dbReference type="Pfam" id="PF13676">
    <property type="entry name" value="TIR_2"/>
    <property type="match status" value="1"/>
</dbReference>
<dbReference type="Gene3D" id="3.40.50.10140">
    <property type="entry name" value="Toll/interleukin-1 receptor homology (TIR) domain"/>
    <property type="match status" value="1"/>
</dbReference>
<accession>A0ABD1ZS51</accession>
<dbReference type="PROSITE" id="PS50104">
    <property type="entry name" value="TIR"/>
    <property type="match status" value="1"/>
</dbReference>
<dbReference type="SUPFAM" id="SSF52540">
    <property type="entry name" value="P-loop containing nucleoside triphosphate hydrolases"/>
    <property type="match status" value="1"/>
</dbReference>
<dbReference type="AlphaFoldDB" id="A0ABD1ZS51"/>
<dbReference type="Proteomes" id="UP001605036">
    <property type="component" value="Unassembled WGS sequence"/>
</dbReference>
<protein>
    <recommendedName>
        <fullName evidence="2">TIR domain-containing protein</fullName>
    </recommendedName>
</protein>
<sequence>MASPRSVSFPWQLMSPTSAGRARSCDVFISLYGKCPALLKFAKWMRAELELQGVACFSADRSILSDSRSHDITRRIMNSVTFGIVIISKGVFRSRWSMEELRVFLDRRNLVPIFFDLAPSDVSVRDIVEKRGRIWEQHGGKLWTLYNGDESEWREVVEGLLDAEEWRLETYDGNWRDCIRKAVTLLGARLGRKSVSERERIQVERIDGDEFPFPQNAGFSGRARELKRLEEILSPSVGYPEQGLIESLRKGEAIRVLNDSSQYGSGASSETRRLEDGRAANGRELAPKSASASEIRIERDVSSAQEPQKGRYMRRGVLMQSERLTLRRRDARQNVNSSTYRSGCACISGVAGIGKTELALEYAYRNAKKYRMILWLSAENRNIRQNYLNLSTVLGVDAAGSEAPSGPHRGQVRSQIEQETGAYQRIRQEMSRDLPYLLIVDNLESERGWWDGKGISELLPNPGGASHVIITTRLPQVMEIKCMELSTLSGTEAINLMRGGRHLSAAELGSLRDIDDKLARLTLGLAIVRRLLDSLHIMPSELLDLMAKTEVIQDMRSREDKVLRNSPYLFRLLNVCFSLLENTSGPGKFASKMALAGGWFAANPVCIEHLALAASKYQEKPPLCECLGNCVYTIFWCCKASKSRRRVGNAAYLLIQFGIARRSTREVLNGISLHELRLRDDPVTVGYRVPEYPEHEKEF</sequence>
<keyword evidence="4" id="KW-1185">Reference proteome</keyword>
<dbReference type="InterPro" id="IPR027417">
    <property type="entry name" value="P-loop_NTPase"/>
</dbReference>
<evidence type="ECO:0000313" key="3">
    <source>
        <dbReference type="EMBL" id="KAL2653079.1"/>
    </source>
</evidence>
<feature type="region of interest" description="Disordered" evidence="1">
    <location>
        <begin position="261"/>
        <end position="311"/>
    </location>
</feature>
<proteinExistence type="predicted"/>
<dbReference type="SUPFAM" id="SSF52200">
    <property type="entry name" value="Toll/Interleukin receptor TIR domain"/>
    <property type="match status" value="1"/>
</dbReference>
<dbReference type="InterPro" id="IPR058874">
    <property type="entry name" value="WHD_plant"/>
</dbReference>
<dbReference type="PANTHER" id="PTHR32472">
    <property type="entry name" value="DNA REPAIR PROTEIN RADA"/>
    <property type="match status" value="1"/>
</dbReference>
<reference evidence="3 4" key="1">
    <citation type="submission" date="2024-09" db="EMBL/GenBank/DDBJ databases">
        <title>Chromosome-scale assembly of Riccia fluitans.</title>
        <authorList>
            <person name="Paukszto L."/>
            <person name="Sawicki J."/>
            <person name="Karawczyk K."/>
            <person name="Piernik-Szablinska J."/>
            <person name="Szczecinska M."/>
            <person name="Mazdziarz M."/>
        </authorList>
    </citation>
    <scope>NUCLEOTIDE SEQUENCE [LARGE SCALE GENOMIC DNA]</scope>
    <source>
        <strain evidence="3">Rf_01</strain>
        <tissue evidence="3">Aerial parts of the thallus</tissue>
    </source>
</reference>
<organism evidence="3 4">
    <name type="scientific">Riccia fluitans</name>
    <dbReference type="NCBI Taxonomy" id="41844"/>
    <lineage>
        <taxon>Eukaryota</taxon>
        <taxon>Viridiplantae</taxon>
        <taxon>Streptophyta</taxon>
        <taxon>Embryophyta</taxon>
        <taxon>Marchantiophyta</taxon>
        <taxon>Marchantiopsida</taxon>
        <taxon>Marchantiidae</taxon>
        <taxon>Marchantiales</taxon>
        <taxon>Ricciaceae</taxon>
        <taxon>Riccia</taxon>
    </lineage>
</organism>
<dbReference type="EMBL" id="JBHFFA010000001">
    <property type="protein sequence ID" value="KAL2653079.1"/>
    <property type="molecule type" value="Genomic_DNA"/>
</dbReference>
<dbReference type="SMART" id="SM00255">
    <property type="entry name" value="TIR"/>
    <property type="match status" value="1"/>
</dbReference>